<evidence type="ECO:0000256" key="2">
    <source>
        <dbReference type="ARBA" id="ARBA00022692"/>
    </source>
</evidence>
<evidence type="ECO:0000313" key="8">
    <source>
        <dbReference type="Proteomes" id="UP000321513"/>
    </source>
</evidence>
<evidence type="ECO:0000256" key="1">
    <source>
        <dbReference type="ARBA" id="ARBA00004141"/>
    </source>
</evidence>
<evidence type="ECO:0000256" key="3">
    <source>
        <dbReference type="ARBA" id="ARBA00022989"/>
    </source>
</evidence>
<keyword evidence="8" id="KW-1185">Reference proteome</keyword>
<evidence type="ECO:0000256" key="4">
    <source>
        <dbReference type="ARBA" id="ARBA00023136"/>
    </source>
</evidence>
<comment type="subcellular location">
    <subcellularLocation>
        <location evidence="1">Membrane</location>
        <topology evidence="1">Multi-pass membrane protein</topology>
    </subcellularLocation>
</comment>
<evidence type="ECO:0000256" key="5">
    <source>
        <dbReference type="SAM" id="Phobius"/>
    </source>
</evidence>
<dbReference type="AlphaFoldDB" id="A0A512BIP7"/>
<feature type="transmembrane region" description="Helical" evidence="5">
    <location>
        <begin position="111"/>
        <end position="133"/>
    </location>
</feature>
<dbReference type="Pfam" id="PF04932">
    <property type="entry name" value="Wzy_C"/>
    <property type="match status" value="1"/>
</dbReference>
<proteinExistence type="predicted"/>
<keyword evidence="4 5" id="KW-0472">Membrane</keyword>
<keyword evidence="2 5" id="KW-0812">Transmembrane</keyword>
<evidence type="ECO:0000313" key="7">
    <source>
        <dbReference type="EMBL" id="GEO11745.1"/>
    </source>
</evidence>
<name>A0A512BIP7_9BACT</name>
<accession>A0A512BIP7</accession>
<comment type="caution">
    <text evidence="7">The sequence shown here is derived from an EMBL/GenBank/DDBJ whole genome shotgun (WGS) entry which is preliminary data.</text>
</comment>
<dbReference type="EMBL" id="BJYT01000028">
    <property type="protein sequence ID" value="GEO11745.1"/>
    <property type="molecule type" value="Genomic_DNA"/>
</dbReference>
<organism evidence="7 8">
    <name type="scientific">Segetibacter aerophilus</name>
    <dbReference type="NCBI Taxonomy" id="670293"/>
    <lineage>
        <taxon>Bacteria</taxon>
        <taxon>Pseudomonadati</taxon>
        <taxon>Bacteroidota</taxon>
        <taxon>Chitinophagia</taxon>
        <taxon>Chitinophagales</taxon>
        <taxon>Chitinophagaceae</taxon>
        <taxon>Segetibacter</taxon>
    </lineage>
</organism>
<evidence type="ECO:0000259" key="6">
    <source>
        <dbReference type="Pfam" id="PF04932"/>
    </source>
</evidence>
<dbReference type="InterPro" id="IPR007016">
    <property type="entry name" value="O-antigen_ligase-rel_domated"/>
</dbReference>
<dbReference type="Proteomes" id="UP000321513">
    <property type="component" value="Unassembled WGS sequence"/>
</dbReference>
<gene>
    <name evidence="7" type="ORF">SAE01_42410</name>
</gene>
<feature type="transmembrane region" description="Helical" evidence="5">
    <location>
        <begin position="79"/>
        <end position="99"/>
    </location>
</feature>
<keyword evidence="3 5" id="KW-1133">Transmembrane helix</keyword>
<dbReference type="GO" id="GO:0016020">
    <property type="term" value="C:membrane"/>
    <property type="evidence" value="ECO:0007669"/>
    <property type="project" value="UniProtKB-SubCell"/>
</dbReference>
<sequence length="176" mass="21070">MFPGITDFFADRFSEIFDPGKEESTGRFRVEQRETYFKLFLERPIFGWTFEGFEMDNPLVDWWPKYSGQHFHESYMEMLFYQGIVGFFVKFSFLFYLIYKATSKKLTEQTIIILSFCLSGLLFSFSYVLPLIYWGHVGLCLYYIEKDEAGENEVDMNNDEKLLPRQKRALREISYN</sequence>
<feature type="domain" description="O-antigen ligase-related" evidence="6">
    <location>
        <begin position="7"/>
        <end position="89"/>
    </location>
</feature>
<protein>
    <recommendedName>
        <fullName evidence="6">O-antigen ligase-related domain-containing protein</fullName>
    </recommendedName>
</protein>
<reference evidence="7 8" key="1">
    <citation type="submission" date="2019-07" db="EMBL/GenBank/DDBJ databases">
        <title>Whole genome shotgun sequence of Segetibacter aerophilus NBRC 106135.</title>
        <authorList>
            <person name="Hosoyama A."/>
            <person name="Uohara A."/>
            <person name="Ohji S."/>
            <person name="Ichikawa N."/>
        </authorList>
    </citation>
    <scope>NUCLEOTIDE SEQUENCE [LARGE SCALE GENOMIC DNA]</scope>
    <source>
        <strain evidence="7 8">NBRC 106135</strain>
    </source>
</reference>